<keyword evidence="3" id="KW-1185">Reference proteome</keyword>
<evidence type="ECO:0000256" key="1">
    <source>
        <dbReference type="SAM" id="Phobius"/>
    </source>
</evidence>
<evidence type="ECO:0000313" key="3">
    <source>
        <dbReference type="Proteomes" id="UP001059824"/>
    </source>
</evidence>
<dbReference type="Proteomes" id="UP001059824">
    <property type="component" value="Chromosome"/>
</dbReference>
<dbReference type="AlphaFoldDB" id="A0A857MMX7"/>
<feature type="transmembrane region" description="Helical" evidence="1">
    <location>
        <begin position="20"/>
        <end position="47"/>
    </location>
</feature>
<feature type="transmembrane region" description="Helical" evidence="1">
    <location>
        <begin position="208"/>
        <end position="225"/>
    </location>
</feature>
<feature type="transmembrane region" description="Helical" evidence="1">
    <location>
        <begin position="140"/>
        <end position="157"/>
    </location>
</feature>
<feature type="transmembrane region" description="Helical" evidence="1">
    <location>
        <begin position="237"/>
        <end position="260"/>
    </location>
</feature>
<feature type="transmembrane region" description="Helical" evidence="1">
    <location>
        <begin position="59"/>
        <end position="84"/>
    </location>
</feature>
<organism evidence="2 3">
    <name type="scientific">Candidatus Mycosynbacter amalyticus</name>
    <dbReference type="NCBI Taxonomy" id="2665156"/>
    <lineage>
        <taxon>Bacteria</taxon>
        <taxon>Candidatus Saccharimonadota</taxon>
        <taxon>Candidatus Saccharimonadota incertae sedis</taxon>
        <taxon>Candidatus Mycosynbacter</taxon>
    </lineage>
</organism>
<evidence type="ECO:0000313" key="2">
    <source>
        <dbReference type="EMBL" id="QHN42511.1"/>
    </source>
</evidence>
<feature type="transmembrane region" description="Helical" evidence="1">
    <location>
        <begin position="90"/>
        <end position="108"/>
    </location>
</feature>
<feature type="transmembrane region" description="Helical" evidence="1">
    <location>
        <begin position="169"/>
        <end position="188"/>
    </location>
</feature>
<name>A0A857MMX7_9BACT</name>
<protein>
    <submittedName>
        <fullName evidence="2">Uncharacterized protein</fullName>
    </submittedName>
</protein>
<keyword evidence="1" id="KW-0472">Membrane</keyword>
<gene>
    <name evidence="2" type="ORF">GII36_01445</name>
</gene>
<reference evidence="2" key="1">
    <citation type="journal article" date="2021" name="Nat. Microbiol.">
        <title>Cocultivation of an ultrasmall environmental parasitic bacterium with lytic ability against bacteria associated with wastewater foams.</title>
        <authorList>
            <person name="Batinovic S."/>
            <person name="Rose J.J.A."/>
            <person name="Ratcliffe J."/>
            <person name="Seviour R.J."/>
            <person name="Petrovski S."/>
        </authorList>
    </citation>
    <scope>NUCLEOTIDE SEQUENCE</scope>
    <source>
        <strain evidence="2">JR1</strain>
    </source>
</reference>
<accession>A0A857MMX7</accession>
<dbReference type="EMBL" id="CP045921">
    <property type="protein sequence ID" value="QHN42511.1"/>
    <property type="molecule type" value="Genomic_DNA"/>
</dbReference>
<feature type="transmembrane region" description="Helical" evidence="1">
    <location>
        <begin position="117"/>
        <end position="134"/>
    </location>
</feature>
<dbReference type="RefSeq" id="WP_260763882.1">
    <property type="nucleotide sequence ID" value="NZ_CP045921.1"/>
</dbReference>
<dbReference type="KEGG" id="mama:GII36_01445"/>
<keyword evidence="1" id="KW-0812">Transmembrane</keyword>
<sequence length="261" mass="28106">MEFLKASRRKSLLSEALHIALNAALAAAMFALVSTGSSFLALALVLVSKWRILAVRPRYWWANILANIVDLSVSVSTIVLLYLAGSSAEYGAILQVVIAVLYALWLIVVKPRSTERWIVYQAGTSLFLGAWAIMALSYTLPQIVTVLSVFVMAYGAARHVLVVREEDQPSLLAMVFGLFIAEIAWVSYHWTVAYGATVLGDLKLSQAAIIIGLVGFLAIRLYSVAVSGKSLRSVDAVAPAVFVGLVIMVLALFFSAGAGII</sequence>
<proteinExistence type="predicted"/>
<keyword evidence="1" id="KW-1133">Transmembrane helix</keyword>